<dbReference type="SUPFAM" id="SSF81383">
    <property type="entry name" value="F-box domain"/>
    <property type="match status" value="1"/>
</dbReference>
<accession>A0A9P1GYQ1</accession>
<proteinExistence type="predicted"/>
<evidence type="ECO:0000313" key="2">
    <source>
        <dbReference type="EMBL" id="CAI4212317.1"/>
    </source>
</evidence>
<dbReference type="Pfam" id="PF24539">
    <property type="entry name" value="DUF7600"/>
    <property type="match status" value="1"/>
</dbReference>
<organism evidence="2 3">
    <name type="scientific">Parascedosporium putredinis</name>
    <dbReference type="NCBI Taxonomy" id="1442378"/>
    <lineage>
        <taxon>Eukaryota</taxon>
        <taxon>Fungi</taxon>
        <taxon>Dikarya</taxon>
        <taxon>Ascomycota</taxon>
        <taxon>Pezizomycotina</taxon>
        <taxon>Sordariomycetes</taxon>
        <taxon>Hypocreomycetidae</taxon>
        <taxon>Microascales</taxon>
        <taxon>Microascaceae</taxon>
        <taxon>Parascedosporium</taxon>
    </lineage>
</organism>
<protein>
    <recommendedName>
        <fullName evidence="1">F-box domain-containing protein</fullName>
    </recommendedName>
</protein>
<keyword evidence="3" id="KW-1185">Reference proteome</keyword>
<reference evidence="2" key="1">
    <citation type="submission" date="2022-11" db="EMBL/GenBank/DDBJ databases">
        <authorList>
            <person name="Scott C."/>
            <person name="Bruce N."/>
        </authorList>
    </citation>
    <scope>NUCLEOTIDE SEQUENCE</scope>
</reference>
<evidence type="ECO:0000313" key="3">
    <source>
        <dbReference type="Proteomes" id="UP000838763"/>
    </source>
</evidence>
<dbReference type="Pfam" id="PF12937">
    <property type="entry name" value="F-box-like"/>
    <property type="match status" value="1"/>
</dbReference>
<name>A0A9P1GYQ1_9PEZI</name>
<dbReference type="Gene3D" id="1.20.1280.50">
    <property type="match status" value="1"/>
</dbReference>
<sequence length="534" mass="58519">MNAERRYHCIVCGIQIIRNQELDHWTRSAESVIVVNAQWQNARYTGAWDRDNPDQAVYVDGAPVPADIPLRILLLRPTIGGPAVRHLREPLGVACGFPVHTACWEILQSTRPEEPLPVQSIFELCASVPNRIGAVNFGHTYGGIFGYRMSLPVQNLPIAEETSLFYVTAEDTFPVRQDEGSSLGPGSPSSSDPFAGLPTEITQLIFELLSSKDVANLKLASRTCAALTLPDTFWKSRFLSGHPRHVHQAAARTIPFSTGAEAASSESRPLTPEPYRVFISTVDVFGKRYASGMRFESTSGTSTGLGYVHASTEVLVAEARIQIAGLLLAHDERGIRGISVIPSTGPISKWVGEHQSLPHRRLMLQSINPQPFSYLSGAFNAFGFVAMSTGDGRSSPSDLRIHDLAFWFPGVPDPRNEFLGIEHSPSDVDNSLCTQRPVYHSIFAEPDLIDLSDLGRIAGIHTVHRKNELNEWLVGIVVYTSSGRLSVYPGRLGEAPVDCEQFHRDVDPGIRVVAGFCTRMETPSGITEFGLVVN</sequence>
<dbReference type="InterPro" id="IPR001810">
    <property type="entry name" value="F-box_dom"/>
</dbReference>
<feature type="domain" description="F-box" evidence="1">
    <location>
        <begin position="191"/>
        <end position="237"/>
    </location>
</feature>
<comment type="caution">
    <text evidence="2">The sequence shown here is derived from an EMBL/GenBank/DDBJ whole genome shotgun (WGS) entry which is preliminary data.</text>
</comment>
<dbReference type="OrthoDB" id="5273847at2759"/>
<dbReference type="InterPro" id="IPR056021">
    <property type="entry name" value="DUF7600"/>
</dbReference>
<dbReference type="PROSITE" id="PS50181">
    <property type="entry name" value="FBOX"/>
    <property type="match status" value="1"/>
</dbReference>
<dbReference type="EMBL" id="CALLCH030000004">
    <property type="protein sequence ID" value="CAI4212317.1"/>
    <property type="molecule type" value="Genomic_DNA"/>
</dbReference>
<dbReference type="AlphaFoldDB" id="A0A9P1GYQ1"/>
<evidence type="ECO:0000259" key="1">
    <source>
        <dbReference type="PROSITE" id="PS50181"/>
    </source>
</evidence>
<dbReference type="InterPro" id="IPR036047">
    <property type="entry name" value="F-box-like_dom_sf"/>
</dbReference>
<dbReference type="Proteomes" id="UP000838763">
    <property type="component" value="Unassembled WGS sequence"/>
</dbReference>
<gene>
    <name evidence="2" type="ORF">PPNO1_LOCUS2084</name>
</gene>